<evidence type="ECO:0000256" key="1">
    <source>
        <dbReference type="SAM" id="Phobius"/>
    </source>
</evidence>
<feature type="transmembrane region" description="Helical" evidence="1">
    <location>
        <begin position="40"/>
        <end position="59"/>
    </location>
</feature>
<feature type="transmembrane region" description="Helical" evidence="1">
    <location>
        <begin position="12"/>
        <end position="28"/>
    </location>
</feature>
<evidence type="ECO:0000313" key="5">
    <source>
        <dbReference type="Proteomes" id="UP001527202"/>
    </source>
</evidence>
<dbReference type="GeneID" id="95378019"/>
<keyword evidence="1" id="KW-0472">Membrane</keyword>
<evidence type="ECO:0000313" key="4">
    <source>
        <dbReference type="Proteomes" id="UP000288943"/>
    </source>
</evidence>
<dbReference type="KEGG" id="pchi:PC41400_24815"/>
<keyword evidence="1" id="KW-1133">Transmembrane helix</keyword>
<dbReference type="Proteomes" id="UP000288943">
    <property type="component" value="Chromosome"/>
</dbReference>
<dbReference type="RefSeq" id="WP_042230577.1">
    <property type="nucleotide sequence ID" value="NZ_CP026520.1"/>
</dbReference>
<proteinExistence type="predicted"/>
<protein>
    <recommendedName>
        <fullName evidence="6">DUF2178 domain-containing protein</fullName>
    </recommendedName>
</protein>
<dbReference type="EMBL" id="JAMDMJ010000022">
    <property type="protein sequence ID" value="MCY9597532.1"/>
    <property type="molecule type" value="Genomic_DNA"/>
</dbReference>
<keyword evidence="1" id="KW-0812">Transmembrane</keyword>
<name>A0A410X296_9BACL</name>
<accession>A0A410X296</accession>
<evidence type="ECO:0000313" key="3">
    <source>
        <dbReference type="EMBL" id="QAV20729.1"/>
    </source>
</evidence>
<dbReference type="AlphaFoldDB" id="A0A410X296"/>
<feature type="transmembrane region" description="Helical" evidence="1">
    <location>
        <begin position="109"/>
        <end position="129"/>
    </location>
</feature>
<dbReference type="EMBL" id="CP026520">
    <property type="protein sequence ID" value="QAV20729.1"/>
    <property type="molecule type" value="Genomic_DNA"/>
</dbReference>
<evidence type="ECO:0008006" key="6">
    <source>
        <dbReference type="Google" id="ProtNLM"/>
    </source>
</evidence>
<gene>
    <name evidence="2" type="ORF">M5X16_17355</name>
    <name evidence="3" type="ORF">PC41400_24815</name>
</gene>
<sequence length="134" mass="14296">MTGRKTPKQRLIAAGFGLTSLVVIGFTLKKYASGEPVGTSELTSIAAALAAMFGALTWGNKEDGEGITQEEEMGRHITFVSAKAAYFIMLAASLIVCIVEKLAFGRDNMAVLILLGLGIVLLPAAEYIVARKYR</sequence>
<dbReference type="OrthoDB" id="2357358at2"/>
<organism evidence="3 4">
    <name type="scientific">Paenibacillus chitinolyticus</name>
    <dbReference type="NCBI Taxonomy" id="79263"/>
    <lineage>
        <taxon>Bacteria</taxon>
        <taxon>Bacillati</taxon>
        <taxon>Bacillota</taxon>
        <taxon>Bacilli</taxon>
        <taxon>Bacillales</taxon>
        <taxon>Paenibacillaceae</taxon>
        <taxon>Paenibacillus</taxon>
    </lineage>
</organism>
<reference evidence="3 4" key="1">
    <citation type="submission" date="2018-01" db="EMBL/GenBank/DDBJ databases">
        <title>The whole genome sequencing and assembly of Paenibacillus chitinolyticus KCCM 41400 strain.</title>
        <authorList>
            <person name="Kim J.-Y."/>
            <person name="Park M.-K."/>
            <person name="Lee Y.-J."/>
            <person name="Yi H."/>
            <person name="Bahn Y.-S."/>
            <person name="Kim J.F."/>
            <person name="Lee D.-W."/>
        </authorList>
    </citation>
    <scope>NUCLEOTIDE SEQUENCE [LARGE SCALE GENOMIC DNA]</scope>
    <source>
        <strain evidence="3 4">KCCM 41400</strain>
    </source>
</reference>
<evidence type="ECO:0000313" key="2">
    <source>
        <dbReference type="EMBL" id="MCY9597532.1"/>
    </source>
</evidence>
<keyword evidence="5" id="KW-1185">Reference proteome</keyword>
<feature type="transmembrane region" description="Helical" evidence="1">
    <location>
        <begin position="80"/>
        <end position="103"/>
    </location>
</feature>
<dbReference type="Proteomes" id="UP001527202">
    <property type="component" value="Unassembled WGS sequence"/>
</dbReference>
<reference evidence="2 5" key="2">
    <citation type="submission" date="2022-05" db="EMBL/GenBank/DDBJ databases">
        <title>Genome Sequencing of Bee-Associated Microbes.</title>
        <authorList>
            <person name="Dunlap C."/>
        </authorList>
    </citation>
    <scope>NUCLEOTIDE SEQUENCE [LARGE SCALE GENOMIC DNA]</scope>
    <source>
        <strain evidence="2 5">NRRL B-23120</strain>
    </source>
</reference>